<proteinExistence type="inferred from homology"/>
<comment type="catalytic activity">
    <reaction evidence="10">
        <text>N-terminal L-alanyl-L-prolyl-L-lysyl-[protein] + 3 S-adenosyl-L-methionine = N-terminal N,N,N-trimethyl-L-alanyl-L-prolyl-L-lysyl-[protein] + 3 S-adenosyl-L-homocysteine + 3 H(+)</text>
        <dbReference type="Rhea" id="RHEA:54712"/>
        <dbReference type="Rhea" id="RHEA-COMP:13785"/>
        <dbReference type="Rhea" id="RHEA-COMP:13971"/>
        <dbReference type="ChEBI" id="CHEBI:15378"/>
        <dbReference type="ChEBI" id="CHEBI:57856"/>
        <dbReference type="ChEBI" id="CHEBI:59789"/>
        <dbReference type="ChEBI" id="CHEBI:138057"/>
        <dbReference type="ChEBI" id="CHEBI:138315"/>
        <dbReference type="EC" id="2.1.1.244"/>
    </reaction>
</comment>
<dbReference type="EC" id="2.1.1.244" evidence="5"/>
<comment type="caution">
    <text evidence="13">The sequence shown here is derived from an EMBL/GenBank/DDBJ whole genome shotgun (WGS) entry which is preliminary data.</text>
</comment>
<feature type="compositionally biased region" description="Low complexity" evidence="12">
    <location>
        <begin position="125"/>
        <end position="139"/>
    </location>
</feature>
<dbReference type="GO" id="GO:0005737">
    <property type="term" value="C:cytoplasm"/>
    <property type="evidence" value="ECO:0007669"/>
    <property type="project" value="TreeGrafter"/>
</dbReference>
<keyword evidence="2" id="KW-0489">Methyltransferase</keyword>
<feature type="binding site" evidence="11">
    <location>
        <position position="92"/>
    </location>
    <ligand>
        <name>S-adenosyl-L-methionine</name>
        <dbReference type="ChEBI" id="CHEBI:59789"/>
    </ligand>
</feature>
<keyword evidence="4 11" id="KW-0949">S-adenosyl-L-methionine</keyword>
<evidence type="ECO:0000256" key="4">
    <source>
        <dbReference type="ARBA" id="ARBA00022691"/>
    </source>
</evidence>
<organism evidence="13 14">
    <name type="scientific">Bondarzewia mesenterica</name>
    <dbReference type="NCBI Taxonomy" id="1095465"/>
    <lineage>
        <taxon>Eukaryota</taxon>
        <taxon>Fungi</taxon>
        <taxon>Dikarya</taxon>
        <taxon>Basidiomycota</taxon>
        <taxon>Agaricomycotina</taxon>
        <taxon>Agaricomycetes</taxon>
        <taxon>Russulales</taxon>
        <taxon>Bondarzewiaceae</taxon>
        <taxon>Bondarzewia</taxon>
    </lineage>
</organism>
<evidence type="ECO:0000256" key="12">
    <source>
        <dbReference type="SAM" id="MobiDB-lite"/>
    </source>
</evidence>
<keyword evidence="14" id="KW-1185">Reference proteome</keyword>
<feature type="region of interest" description="Disordered" evidence="12">
    <location>
        <begin position="125"/>
        <end position="150"/>
    </location>
</feature>
<name>A0A4V3XD75_9AGAM</name>
<evidence type="ECO:0000313" key="13">
    <source>
        <dbReference type="EMBL" id="THH08663.1"/>
    </source>
</evidence>
<comment type="catalytic activity">
    <reaction evidence="8">
        <text>N-terminal L-seryl-L-prolyl-L-lysyl-[protein] + 3 S-adenosyl-L-methionine = N-terminal N,N,N-trimethyl-L-seryl-L-prolyl-L-lysyl-[protein] + 3 S-adenosyl-L-homocysteine + 3 H(+)</text>
        <dbReference type="Rhea" id="RHEA:54724"/>
        <dbReference type="Rhea" id="RHEA-COMP:13789"/>
        <dbReference type="Rhea" id="RHEA-COMP:13973"/>
        <dbReference type="ChEBI" id="CHEBI:15378"/>
        <dbReference type="ChEBI" id="CHEBI:57856"/>
        <dbReference type="ChEBI" id="CHEBI:59789"/>
        <dbReference type="ChEBI" id="CHEBI:138061"/>
        <dbReference type="ChEBI" id="CHEBI:138317"/>
        <dbReference type="EC" id="2.1.1.244"/>
    </reaction>
</comment>
<reference evidence="13 14" key="1">
    <citation type="submission" date="2019-02" db="EMBL/GenBank/DDBJ databases">
        <title>Genome sequencing of the rare red list fungi Bondarzewia mesenterica.</title>
        <authorList>
            <person name="Buettner E."/>
            <person name="Kellner H."/>
        </authorList>
    </citation>
    <scope>NUCLEOTIDE SEQUENCE [LARGE SCALE GENOMIC DNA]</scope>
    <source>
        <strain evidence="13 14">DSM 108281</strain>
    </source>
</reference>
<dbReference type="EMBL" id="SGPL01000682">
    <property type="protein sequence ID" value="THH08663.1"/>
    <property type="molecule type" value="Genomic_DNA"/>
</dbReference>
<dbReference type="SUPFAM" id="SSF53335">
    <property type="entry name" value="S-adenosyl-L-methionine-dependent methyltransferases"/>
    <property type="match status" value="1"/>
</dbReference>
<evidence type="ECO:0000256" key="8">
    <source>
        <dbReference type="ARBA" id="ARBA00047306"/>
    </source>
</evidence>
<dbReference type="PIRSF" id="PIRSF016958">
    <property type="entry name" value="DUF858_MeTrfase_lik"/>
    <property type="match status" value="1"/>
</dbReference>
<dbReference type="OrthoDB" id="1298661at2759"/>
<protein>
    <recommendedName>
        <fullName evidence="6">Alpha N-terminal protein methyltransferase 1</fullName>
        <ecNumber evidence="5">2.1.1.244</ecNumber>
    </recommendedName>
    <alternativeName>
        <fullName evidence="7">X-Pro-Lys N-terminal protein methyltransferase 1</fullName>
    </alternativeName>
</protein>
<dbReference type="Pfam" id="PF05891">
    <property type="entry name" value="Methyltransf_PK"/>
    <property type="match status" value="2"/>
</dbReference>
<dbReference type="Gene3D" id="3.40.50.150">
    <property type="entry name" value="Vaccinia Virus protein VP39"/>
    <property type="match status" value="1"/>
</dbReference>
<dbReference type="PANTHER" id="PTHR12753:SF0">
    <property type="entry name" value="ALPHA N-TERMINAL PROTEIN METHYLTRANSFERASE 1"/>
    <property type="match status" value="1"/>
</dbReference>
<accession>A0A4V3XD75</accession>
<keyword evidence="3" id="KW-0808">Transferase</keyword>
<comment type="similarity">
    <text evidence="1">Belongs to the methyltransferase superfamily. NTM1 family.</text>
</comment>
<sequence>MASLFLPSSLHEREPDEQDGIKFWSTQPASYDGVLGGFGKGSLPRVDSLGSRQFLQFMLPELCTIPSAIRPLEVRPKERRTRVLDVGAGIGRVTADVLLHLFDDVILLEPVESLIREAFVRGTASENLSPSTSNPSSTTESDEPPPSKWKGIADGSKSVAFFQNSLQAFDPAHPTRSTDVIGRVGFVPDLPTSDLESGFDVIWCQWCLMYMNKADLVAFLKRSKAALREPGRSIIGVKENVCRDGEGGVPCINFDEEDSSLTRSDLAWKEIFKEAGLSVVHEQVQLGLPEGLYMVKMYAIR</sequence>
<evidence type="ECO:0000256" key="1">
    <source>
        <dbReference type="ARBA" id="ARBA00009059"/>
    </source>
</evidence>
<comment type="catalytic activity">
    <reaction evidence="9">
        <text>N-terminal L-prolyl-L-prolyl-L-lysyl-[protein] + 2 S-adenosyl-L-methionine = N-terminal N,N-dimethyl-L-prolyl-L-prolyl-L-lysyl-[protein] + 2 S-adenosyl-L-homocysteine + 2 H(+)</text>
        <dbReference type="Rhea" id="RHEA:54736"/>
        <dbReference type="Rhea" id="RHEA-COMP:13787"/>
        <dbReference type="Rhea" id="RHEA-COMP:13974"/>
        <dbReference type="ChEBI" id="CHEBI:15378"/>
        <dbReference type="ChEBI" id="CHEBI:57856"/>
        <dbReference type="ChEBI" id="CHEBI:59789"/>
        <dbReference type="ChEBI" id="CHEBI:138059"/>
        <dbReference type="ChEBI" id="CHEBI:138318"/>
        <dbReference type="EC" id="2.1.1.244"/>
    </reaction>
</comment>
<dbReference type="GO" id="GO:0071885">
    <property type="term" value="F:N-terminal protein N-methyltransferase activity"/>
    <property type="evidence" value="ECO:0007669"/>
    <property type="project" value="UniProtKB-EC"/>
</dbReference>
<dbReference type="AlphaFoldDB" id="A0A4V3XD75"/>
<dbReference type="GO" id="GO:0032259">
    <property type="term" value="P:methylation"/>
    <property type="evidence" value="ECO:0007669"/>
    <property type="project" value="UniProtKB-KW"/>
</dbReference>
<evidence type="ECO:0000256" key="11">
    <source>
        <dbReference type="PIRSR" id="PIRSR016958-1"/>
    </source>
</evidence>
<evidence type="ECO:0000256" key="5">
    <source>
        <dbReference type="ARBA" id="ARBA00039112"/>
    </source>
</evidence>
<dbReference type="InterPro" id="IPR008576">
    <property type="entry name" value="MeTrfase_NTM1"/>
</dbReference>
<evidence type="ECO:0000256" key="9">
    <source>
        <dbReference type="ARBA" id="ARBA00047885"/>
    </source>
</evidence>
<dbReference type="PANTHER" id="PTHR12753">
    <property type="entry name" value="AD-003 - RELATED"/>
    <property type="match status" value="1"/>
</dbReference>
<evidence type="ECO:0000256" key="7">
    <source>
        <dbReference type="ARBA" id="ARBA00043129"/>
    </source>
</evidence>
<evidence type="ECO:0000313" key="14">
    <source>
        <dbReference type="Proteomes" id="UP000310158"/>
    </source>
</evidence>
<feature type="binding site" evidence="11">
    <location>
        <position position="87"/>
    </location>
    <ligand>
        <name>S-adenosyl-L-methionine</name>
        <dbReference type="ChEBI" id="CHEBI:59789"/>
    </ligand>
</feature>
<feature type="binding site" evidence="11">
    <location>
        <position position="205"/>
    </location>
    <ligand>
        <name>S-adenosyl-L-methionine</name>
        <dbReference type="ChEBI" id="CHEBI:59789"/>
    </ligand>
</feature>
<evidence type="ECO:0000256" key="10">
    <source>
        <dbReference type="ARBA" id="ARBA00048167"/>
    </source>
</evidence>
<feature type="binding site" evidence="11">
    <location>
        <begin position="166"/>
        <end position="167"/>
    </location>
    <ligand>
        <name>S-adenosyl-L-methionine</name>
        <dbReference type="ChEBI" id="CHEBI:59789"/>
    </ligand>
</feature>
<dbReference type="Proteomes" id="UP000310158">
    <property type="component" value="Unassembled WGS sequence"/>
</dbReference>
<dbReference type="CDD" id="cd02440">
    <property type="entry name" value="AdoMet_MTases"/>
    <property type="match status" value="1"/>
</dbReference>
<evidence type="ECO:0000256" key="3">
    <source>
        <dbReference type="ARBA" id="ARBA00022679"/>
    </source>
</evidence>
<dbReference type="InterPro" id="IPR029063">
    <property type="entry name" value="SAM-dependent_MTases_sf"/>
</dbReference>
<evidence type="ECO:0000256" key="6">
    <source>
        <dbReference type="ARBA" id="ARBA00039449"/>
    </source>
</evidence>
<evidence type="ECO:0000256" key="2">
    <source>
        <dbReference type="ARBA" id="ARBA00022603"/>
    </source>
</evidence>
<gene>
    <name evidence="13" type="ORF">EW146_g8921</name>
</gene>